<protein>
    <submittedName>
        <fullName evidence="1">Uncharacterized protein</fullName>
    </submittedName>
</protein>
<reference evidence="1 2" key="1">
    <citation type="submission" date="2024-02" db="EMBL/GenBank/DDBJ databases">
        <title>Rubritalea halochordaticola NBRC 107102.</title>
        <authorList>
            <person name="Ichikawa N."/>
            <person name="Katano-Makiyama Y."/>
            <person name="Hidaka K."/>
        </authorList>
    </citation>
    <scope>NUCLEOTIDE SEQUENCE [LARGE SCALE GENOMIC DNA]</scope>
    <source>
        <strain evidence="1 2">NBRC 107102</strain>
    </source>
</reference>
<dbReference type="Proteomes" id="UP001424741">
    <property type="component" value="Unassembled WGS sequence"/>
</dbReference>
<proteinExistence type="predicted"/>
<dbReference type="RefSeq" id="WP_346187474.1">
    <property type="nucleotide sequence ID" value="NZ_BAABRL010000002.1"/>
</dbReference>
<evidence type="ECO:0000313" key="2">
    <source>
        <dbReference type="Proteomes" id="UP001424741"/>
    </source>
</evidence>
<dbReference type="EMBL" id="BAABRL010000002">
    <property type="protein sequence ID" value="GAA5494514.1"/>
    <property type="molecule type" value="Genomic_DNA"/>
</dbReference>
<organism evidence="1 2">
    <name type="scientific">Rubritalea halochordaticola</name>
    <dbReference type="NCBI Taxonomy" id="714537"/>
    <lineage>
        <taxon>Bacteria</taxon>
        <taxon>Pseudomonadati</taxon>
        <taxon>Verrucomicrobiota</taxon>
        <taxon>Verrucomicrobiia</taxon>
        <taxon>Verrucomicrobiales</taxon>
        <taxon>Rubritaleaceae</taxon>
        <taxon>Rubritalea</taxon>
    </lineage>
</organism>
<dbReference type="Pfam" id="PF20461">
    <property type="entry name" value="DUF6714"/>
    <property type="match status" value="1"/>
</dbReference>
<comment type="caution">
    <text evidence="1">The sequence shown here is derived from an EMBL/GenBank/DDBJ whole genome shotgun (WGS) entry which is preliminary data.</text>
</comment>
<sequence>MDSTPTYRPYRELKQSGYDVTNPDTQDYVEMCKRIDKLVQNIHTTYDGVPRPLTTLHVGRALDDEWTVSPQRAEELRLLDPEQTWQEVPKEKLEHFQEYFTFSDPEGWRFYLPAYMIAFLQDFPNNGYVAICSAARDRTHIDLLTEAQLQCLTDFTTLCREFEIWFP</sequence>
<accession>A0ABP9UXW1</accession>
<gene>
    <name evidence="1" type="ORF">Rhal01_00676</name>
</gene>
<dbReference type="InterPro" id="IPR046560">
    <property type="entry name" value="DUF6714"/>
</dbReference>
<evidence type="ECO:0000313" key="1">
    <source>
        <dbReference type="EMBL" id="GAA5494514.1"/>
    </source>
</evidence>
<keyword evidence="2" id="KW-1185">Reference proteome</keyword>
<name>A0ABP9UXW1_9BACT</name>